<dbReference type="SUPFAM" id="SSF55205">
    <property type="entry name" value="EPT/RTPC-like"/>
    <property type="match status" value="1"/>
</dbReference>
<evidence type="ECO:0000313" key="14">
    <source>
        <dbReference type="EMBL" id="NLW34077.1"/>
    </source>
</evidence>
<dbReference type="EC" id="2.5.1.7" evidence="12"/>
<dbReference type="GO" id="GO:0009252">
    <property type="term" value="P:peptidoglycan biosynthetic process"/>
    <property type="evidence" value="ECO:0007669"/>
    <property type="project" value="UniProtKB-UniRule"/>
</dbReference>
<feature type="binding site" evidence="12">
    <location>
        <position position="93"/>
    </location>
    <ligand>
        <name>UDP-N-acetyl-alpha-D-glucosamine</name>
        <dbReference type="ChEBI" id="CHEBI:57705"/>
    </ligand>
</feature>
<keyword evidence="9 12" id="KW-0961">Cell wall biogenesis/degradation</keyword>
<dbReference type="Pfam" id="PF00275">
    <property type="entry name" value="EPSP_synthase"/>
    <property type="match status" value="1"/>
</dbReference>
<evidence type="ECO:0000256" key="9">
    <source>
        <dbReference type="ARBA" id="ARBA00023316"/>
    </source>
</evidence>
<dbReference type="InterPro" id="IPR001986">
    <property type="entry name" value="Enolpyruvate_Tfrase_dom"/>
</dbReference>
<dbReference type="GO" id="GO:0051301">
    <property type="term" value="P:cell division"/>
    <property type="evidence" value="ECO:0007669"/>
    <property type="project" value="UniProtKB-KW"/>
</dbReference>
<keyword evidence="7 12" id="KW-0573">Peptidoglycan synthesis</keyword>
<reference evidence="14" key="2">
    <citation type="submission" date="2020-01" db="EMBL/GenBank/DDBJ databases">
        <authorList>
            <person name="Campanaro S."/>
        </authorList>
    </citation>
    <scope>NUCLEOTIDE SEQUENCE</scope>
    <source>
        <strain evidence="14">AS06rmzACSIP_7</strain>
    </source>
</reference>
<evidence type="ECO:0000256" key="12">
    <source>
        <dbReference type="HAMAP-Rule" id="MF_00111"/>
    </source>
</evidence>
<keyword evidence="5 12" id="KW-0808">Transferase</keyword>
<evidence type="ECO:0000256" key="8">
    <source>
        <dbReference type="ARBA" id="ARBA00023306"/>
    </source>
</evidence>
<dbReference type="InterPro" id="IPR050068">
    <property type="entry name" value="MurA_subfamily"/>
</dbReference>
<keyword evidence="8 12" id="KW-0131">Cell cycle</keyword>
<comment type="subcellular location">
    <subcellularLocation>
        <location evidence="1 12">Cytoplasm</location>
    </subcellularLocation>
</comment>
<dbReference type="GO" id="GO:0071555">
    <property type="term" value="P:cell wall organization"/>
    <property type="evidence" value="ECO:0007669"/>
    <property type="project" value="UniProtKB-KW"/>
</dbReference>
<dbReference type="InterPro" id="IPR036968">
    <property type="entry name" value="Enolpyruvate_Tfrase_sf"/>
</dbReference>
<keyword evidence="6 12" id="KW-0133">Cell shape</keyword>
<comment type="caution">
    <text evidence="12">Lacks conserved residue(s) required for the propagation of feature annotation.</text>
</comment>
<keyword evidence="12" id="KW-0670">Pyruvate</keyword>
<evidence type="ECO:0000256" key="5">
    <source>
        <dbReference type="ARBA" id="ARBA00022679"/>
    </source>
</evidence>
<gene>
    <name evidence="12 14" type="primary">murA</name>
    <name evidence="14" type="ORF">GXY80_01145</name>
</gene>
<dbReference type="GO" id="GO:0008360">
    <property type="term" value="P:regulation of cell shape"/>
    <property type="evidence" value="ECO:0007669"/>
    <property type="project" value="UniProtKB-KW"/>
</dbReference>
<dbReference type="InterPro" id="IPR013792">
    <property type="entry name" value="RNA3'P_cycl/enolpyr_Trfase_a/b"/>
</dbReference>
<comment type="catalytic activity">
    <reaction evidence="11 12">
        <text>phosphoenolpyruvate + UDP-N-acetyl-alpha-D-glucosamine = UDP-N-acetyl-3-O-(1-carboxyvinyl)-alpha-D-glucosamine + phosphate</text>
        <dbReference type="Rhea" id="RHEA:18681"/>
        <dbReference type="ChEBI" id="CHEBI:43474"/>
        <dbReference type="ChEBI" id="CHEBI:57705"/>
        <dbReference type="ChEBI" id="CHEBI:58702"/>
        <dbReference type="ChEBI" id="CHEBI:68483"/>
        <dbReference type="EC" id="2.5.1.7"/>
    </reaction>
</comment>
<dbReference type="Proteomes" id="UP000777265">
    <property type="component" value="Unassembled WGS sequence"/>
</dbReference>
<evidence type="ECO:0000256" key="1">
    <source>
        <dbReference type="ARBA" id="ARBA00004496"/>
    </source>
</evidence>
<feature type="binding site" evidence="12">
    <location>
        <position position="306"/>
    </location>
    <ligand>
        <name>UDP-N-acetyl-alpha-D-glucosamine</name>
        <dbReference type="ChEBI" id="CHEBI:57705"/>
    </ligand>
</feature>
<evidence type="ECO:0000256" key="11">
    <source>
        <dbReference type="ARBA" id="ARBA00047527"/>
    </source>
</evidence>
<evidence type="ECO:0000256" key="4">
    <source>
        <dbReference type="ARBA" id="ARBA00022618"/>
    </source>
</evidence>
<dbReference type="GO" id="GO:0008760">
    <property type="term" value="F:UDP-N-acetylglucosamine 1-carboxyvinyltransferase activity"/>
    <property type="evidence" value="ECO:0007669"/>
    <property type="project" value="UniProtKB-UniRule"/>
</dbReference>
<evidence type="ECO:0000259" key="13">
    <source>
        <dbReference type="Pfam" id="PF00275"/>
    </source>
</evidence>
<feature type="modified residue" description="2-(S-cysteinyl)pyruvic acid O-phosphothioketal" evidence="12">
    <location>
        <position position="117"/>
    </location>
</feature>
<dbReference type="NCBIfam" id="TIGR01072">
    <property type="entry name" value="murA"/>
    <property type="match status" value="1"/>
</dbReference>
<organism evidence="14 15">
    <name type="scientific">Syntrophorhabdus aromaticivorans</name>
    <dbReference type="NCBI Taxonomy" id="328301"/>
    <lineage>
        <taxon>Bacteria</taxon>
        <taxon>Pseudomonadati</taxon>
        <taxon>Thermodesulfobacteriota</taxon>
        <taxon>Syntrophorhabdia</taxon>
        <taxon>Syntrophorhabdales</taxon>
        <taxon>Syntrophorhabdaceae</taxon>
        <taxon>Syntrophorhabdus</taxon>
    </lineage>
</organism>
<keyword evidence="4 12" id="KW-0132">Cell division</keyword>
<evidence type="ECO:0000256" key="3">
    <source>
        <dbReference type="ARBA" id="ARBA00022490"/>
    </source>
</evidence>
<dbReference type="Gene3D" id="3.65.10.10">
    <property type="entry name" value="Enolpyruvate transferase domain"/>
    <property type="match status" value="2"/>
</dbReference>
<reference evidence="14" key="1">
    <citation type="journal article" date="2020" name="Biotechnol. Biofuels">
        <title>New insights from the biogas microbiome by comprehensive genome-resolved metagenomics of nearly 1600 species originating from multiple anaerobic digesters.</title>
        <authorList>
            <person name="Campanaro S."/>
            <person name="Treu L."/>
            <person name="Rodriguez-R L.M."/>
            <person name="Kovalovszki A."/>
            <person name="Ziels R.M."/>
            <person name="Maus I."/>
            <person name="Zhu X."/>
            <person name="Kougias P.G."/>
            <person name="Basile A."/>
            <person name="Luo G."/>
            <person name="Schluter A."/>
            <person name="Konstantinidis K.T."/>
            <person name="Angelidaki I."/>
        </authorList>
    </citation>
    <scope>NUCLEOTIDE SEQUENCE</scope>
    <source>
        <strain evidence="14">AS06rmzACSIP_7</strain>
    </source>
</reference>
<dbReference type="FunFam" id="3.65.10.10:FF:000001">
    <property type="entry name" value="UDP-N-acetylglucosamine 1-carboxyvinyltransferase"/>
    <property type="match status" value="1"/>
</dbReference>
<dbReference type="HAMAP" id="MF_00111">
    <property type="entry name" value="MurA"/>
    <property type="match status" value="1"/>
</dbReference>
<name>A0A971M0X5_9BACT</name>
<dbReference type="AlphaFoldDB" id="A0A971M0X5"/>
<comment type="function">
    <text evidence="12">Cell wall formation. Adds enolpyruvyl to UDP-N-acetylglucosamine.</text>
</comment>
<dbReference type="InterPro" id="IPR005750">
    <property type="entry name" value="UDP_GlcNAc_COvinyl_MurA"/>
</dbReference>
<dbReference type="PANTHER" id="PTHR43783:SF1">
    <property type="entry name" value="UDP-N-ACETYLGLUCOSAMINE 1-CARBOXYVINYLTRANSFERASE"/>
    <property type="match status" value="1"/>
</dbReference>
<evidence type="ECO:0000256" key="6">
    <source>
        <dbReference type="ARBA" id="ARBA00022960"/>
    </source>
</evidence>
<accession>A0A971M0X5</accession>
<dbReference type="CDD" id="cd01555">
    <property type="entry name" value="UdpNAET"/>
    <property type="match status" value="1"/>
</dbReference>
<feature type="binding site" evidence="12">
    <location>
        <position position="328"/>
    </location>
    <ligand>
        <name>UDP-N-acetyl-alpha-D-glucosamine</name>
        <dbReference type="ChEBI" id="CHEBI:57705"/>
    </ligand>
</feature>
<feature type="active site" description="Proton donor" evidence="12">
    <location>
        <position position="117"/>
    </location>
</feature>
<evidence type="ECO:0000256" key="10">
    <source>
        <dbReference type="ARBA" id="ARBA00038367"/>
    </source>
</evidence>
<dbReference type="PANTHER" id="PTHR43783">
    <property type="entry name" value="UDP-N-ACETYLGLUCOSAMINE 1-CARBOXYVINYLTRANSFERASE"/>
    <property type="match status" value="1"/>
</dbReference>
<comment type="caution">
    <text evidence="14">The sequence shown here is derived from an EMBL/GenBank/DDBJ whole genome shotgun (WGS) entry which is preliminary data.</text>
</comment>
<feature type="binding site" evidence="12">
    <location>
        <begin position="22"/>
        <end position="23"/>
    </location>
    <ligand>
        <name>phosphoenolpyruvate</name>
        <dbReference type="ChEBI" id="CHEBI:58702"/>
    </ligand>
</feature>
<protein>
    <recommendedName>
        <fullName evidence="12">UDP-N-acetylglucosamine 1-carboxyvinyltransferase</fullName>
        <ecNumber evidence="12">2.5.1.7</ecNumber>
    </recommendedName>
    <alternativeName>
        <fullName evidence="12">Enoylpyruvate transferase</fullName>
    </alternativeName>
    <alternativeName>
        <fullName evidence="12">UDP-N-acetylglucosamine enolpyruvyl transferase</fullName>
        <shortName evidence="12">EPT</shortName>
    </alternativeName>
</protein>
<dbReference type="EMBL" id="JAAYEE010000020">
    <property type="protein sequence ID" value="NLW34077.1"/>
    <property type="molecule type" value="Genomic_DNA"/>
</dbReference>
<evidence type="ECO:0000256" key="7">
    <source>
        <dbReference type="ARBA" id="ARBA00022984"/>
    </source>
</evidence>
<comment type="similarity">
    <text evidence="10 12">Belongs to the EPSP synthase family. MurA subfamily.</text>
</comment>
<dbReference type="GO" id="GO:0019277">
    <property type="term" value="P:UDP-N-acetylgalactosamine biosynthetic process"/>
    <property type="evidence" value="ECO:0007669"/>
    <property type="project" value="InterPro"/>
</dbReference>
<evidence type="ECO:0000313" key="15">
    <source>
        <dbReference type="Proteomes" id="UP000777265"/>
    </source>
</evidence>
<feature type="domain" description="Enolpyruvate transferase" evidence="13">
    <location>
        <begin position="7"/>
        <end position="407"/>
    </location>
</feature>
<sequence>MDKFVIEGGERLQGTVRISGSKNAVLPLLAATLLRKGTYTIGNVPRLRDVNTMIRLLELLGVKTKWAEENKLSIDTRDAENHVAPYDVVKEMRASVLVLGSLVGALRKATVSYPGGCAIGERPINLHLKGLSALGCDINIREGYVDVTAKSLKGSRIIFDTITVGGTENILMAAVRAKGETIIENAAREPEVIDLACMLKKMGAKIEGEGTEVIRIRGVDDLEPCDYDVIPDRIEAGTFLAACGITRGNIIVERCVPRHIKAIIDKLKEAGMDIVEDGDSLKAAMTRKRPIAVDVKTIPYPGFPTDMQAQIMALMSISKGVSAVQETIFENRMMHAAELRRMGADIRVIGHAAIVKGKDMLSGAKVMATDLRASASLIIAGLAAYGTTEVSRIYHIDRGYESIEKKLRGLGAKIVRRKDESMGH</sequence>
<comment type="pathway">
    <text evidence="2 12">Cell wall biogenesis; peptidoglycan biosynthesis.</text>
</comment>
<evidence type="ECO:0000256" key="2">
    <source>
        <dbReference type="ARBA" id="ARBA00004752"/>
    </source>
</evidence>
<dbReference type="GO" id="GO:0005737">
    <property type="term" value="C:cytoplasm"/>
    <property type="evidence" value="ECO:0007669"/>
    <property type="project" value="UniProtKB-SubCell"/>
</dbReference>
<proteinExistence type="inferred from homology"/>
<keyword evidence="3 12" id="KW-0963">Cytoplasm</keyword>
<dbReference type="NCBIfam" id="NF006873">
    <property type="entry name" value="PRK09369.1"/>
    <property type="match status" value="1"/>
</dbReference>